<evidence type="ECO:0000259" key="1">
    <source>
        <dbReference type="Pfam" id="PF01693"/>
    </source>
</evidence>
<dbReference type="Gene3D" id="3.40.970.10">
    <property type="entry name" value="Ribonuclease H1, N-terminal domain"/>
    <property type="match status" value="1"/>
</dbReference>
<dbReference type="Pfam" id="PF01693">
    <property type="entry name" value="Cauli_VI"/>
    <property type="match status" value="1"/>
</dbReference>
<evidence type="ECO:0000313" key="2">
    <source>
        <dbReference type="EMBL" id="KAL0567233.1"/>
    </source>
</evidence>
<feature type="domain" description="Ribonuclease H1 N-terminal" evidence="1">
    <location>
        <begin position="184"/>
        <end position="225"/>
    </location>
</feature>
<dbReference type="InterPro" id="IPR037056">
    <property type="entry name" value="RNase_H1_N_sf"/>
</dbReference>
<dbReference type="EMBL" id="JBAHYK010001641">
    <property type="protein sequence ID" value="KAL0567233.1"/>
    <property type="molecule type" value="Genomic_DNA"/>
</dbReference>
<keyword evidence="3" id="KW-1185">Reference proteome</keyword>
<proteinExistence type="predicted"/>
<comment type="caution">
    <text evidence="2">The sequence shown here is derived from an EMBL/GenBank/DDBJ whole genome shotgun (WGS) entry which is preliminary data.</text>
</comment>
<dbReference type="SUPFAM" id="SSF55658">
    <property type="entry name" value="L9 N-domain-like"/>
    <property type="match status" value="1"/>
</dbReference>
<dbReference type="InterPro" id="IPR011320">
    <property type="entry name" value="RNase_H1_N"/>
</dbReference>
<gene>
    <name evidence="2" type="ORF">V5O48_014765</name>
</gene>
<sequence length="268" mass="29029">MLPGGPSETPKVFSSCRTDVDRATTFVKTAVEHHRGWVITTTTKVQRIHPDRWEEHLAAAEECLLDASSTPAQTPQAVLTQLPLGGLVEQAPASVTSHPTGGFFTSISDDRATDIHLSDASTFDFTDLSDVGGNGEGETGDGDGPPIATGANSFASSSVMANLFHGVPHPTLLRRPVDDSTSIKYYVVFVGRQVGIVRDDWPLVRRLVDGVSGGAQQRYNSYDKALLNYYRAWKGTHPNGWTPKHVPAATETRDELAELDLDFDALDL</sequence>
<evidence type="ECO:0000313" key="3">
    <source>
        <dbReference type="Proteomes" id="UP001465976"/>
    </source>
</evidence>
<reference evidence="2 3" key="1">
    <citation type="submission" date="2024-02" db="EMBL/GenBank/DDBJ databases">
        <title>A draft genome for the cacao thread blight pathogen Marasmius crinis-equi.</title>
        <authorList>
            <person name="Cohen S.P."/>
            <person name="Baruah I.K."/>
            <person name="Amoako-Attah I."/>
            <person name="Bukari Y."/>
            <person name="Meinhardt L.W."/>
            <person name="Bailey B.A."/>
        </authorList>
    </citation>
    <scope>NUCLEOTIDE SEQUENCE [LARGE SCALE GENOMIC DNA]</scope>
    <source>
        <strain evidence="2 3">GH-76</strain>
    </source>
</reference>
<accession>A0ABR3EWE6</accession>
<name>A0ABR3EWE6_9AGAR</name>
<organism evidence="2 3">
    <name type="scientific">Marasmius crinis-equi</name>
    <dbReference type="NCBI Taxonomy" id="585013"/>
    <lineage>
        <taxon>Eukaryota</taxon>
        <taxon>Fungi</taxon>
        <taxon>Dikarya</taxon>
        <taxon>Basidiomycota</taxon>
        <taxon>Agaricomycotina</taxon>
        <taxon>Agaricomycetes</taxon>
        <taxon>Agaricomycetidae</taxon>
        <taxon>Agaricales</taxon>
        <taxon>Marasmiineae</taxon>
        <taxon>Marasmiaceae</taxon>
        <taxon>Marasmius</taxon>
    </lineage>
</organism>
<dbReference type="InterPro" id="IPR009027">
    <property type="entry name" value="Ribosomal_bL9/RNase_H1_N"/>
</dbReference>
<protein>
    <recommendedName>
        <fullName evidence="1">Ribonuclease H1 N-terminal domain-containing protein</fullName>
    </recommendedName>
</protein>
<dbReference type="Proteomes" id="UP001465976">
    <property type="component" value="Unassembled WGS sequence"/>
</dbReference>